<dbReference type="InterPro" id="IPR000980">
    <property type="entry name" value="SH2"/>
</dbReference>
<evidence type="ECO:0000256" key="1">
    <source>
        <dbReference type="PROSITE-ProRule" id="PRU00191"/>
    </source>
</evidence>
<dbReference type="Pfam" id="PF23205">
    <property type="entry name" value="DUF7063"/>
    <property type="match status" value="2"/>
</dbReference>
<keyword evidence="1" id="KW-0727">SH2 domain</keyword>
<dbReference type="InterPro" id="IPR036860">
    <property type="entry name" value="SH2_dom_sf"/>
</dbReference>
<dbReference type="Proteomes" id="UP000046395">
    <property type="component" value="Unassembled WGS sequence"/>
</dbReference>
<dbReference type="InterPro" id="IPR055569">
    <property type="entry name" value="DUF7145"/>
</dbReference>
<reference evidence="3" key="1">
    <citation type="submission" date="2013-11" db="EMBL/GenBank/DDBJ databases">
        <authorList>
            <person name="Aslett M."/>
        </authorList>
    </citation>
    <scope>NUCLEOTIDE SEQUENCE [LARGE SCALE GENOMIC DNA]</scope>
    <source>
        <strain evidence="3">Edinburgh</strain>
    </source>
</reference>
<accession>A0A5S6QS32</accession>
<dbReference type="InterPro" id="IPR055491">
    <property type="entry name" value="DUF7063"/>
</dbReference>
<protein>
    <submittedName>
        <fullName evidence="4 5">SH2 domain-containing protein</fullName>
    </submittedName>
</protein>
<dbReference type="SUPFAM" id="SSF55550">
    <property type="entry name" value="SH2 domain"/>
    <property type="match status" value="3"/>
</dbReference>
<dbReference type="Gene3D" id="3.30.505.10">
    <property type="entry name" value="SH2 domain"/>
    <property type="match status" value="4"/>
</dbReference>
<dbReference type="STRING" id="70415.A0A5S6QS32"/>
<evidence type="ECO:0000313" key="4">
    <source>
        <dbReference type="WBParaSite" id="TMUE_0000002114.1"/>
    </source>
</evidence>
<dbReference type="CDD" id="cd00173">
    <property type="entry name" value="SH2"/>
    <property type="match status" value="1"/>
</dbReference>
<evidence type="ECO:0000259" key="2">
    <source>
        <dbReference type="PROSITE" id="PS50001"/>
    </source>
</evidence>
<evidence type="ECO:0000313" key="5">
    <source>
        <dbReference type="WBParaSite" id="TMUE_2000009702.1"/>
    </source>
</evidence>
<evidence type="ECO:0000313" key="3">
    <source>
        <dbReference type="Proteomes" id="UP000046395"/>
    </source>
</evidence>
<dbReference type="WBParaSite" id="TMUE_0000002114.1">
    <property type="protein sequence ID" value="TMUE_0000002114.1"/>
    <property type="gene ID" value="WBGene00297970"/>
</dbReference>
<reference evidence="3" key="2">
    <citation type="submission" date="2014-03" db="EMBL/GenBank/DDBJ databases">
        <title>The whipworm genome and dual-species transcriptomics of an intimate host-pathogen interaction.</title>
        <authorList>
            <person name="Foth B.J."/>
            <person name="Tsai I.J."/>
            <person name="Reid A.J."/>
            <person name="Bancroft A.J."/>
            <person name="Nichol S."/>
            <person name="Tracey A."/>
            <person name="Holroyd N."/>
            <person name="Cotton J.A."/>
            <person name="Stanley E.J."/>
            <person name="Zarowiecki M."/>
            <person name="Liu J.Z."/>
            <person name="Huckvale T."/>
            <person name="Cooper P.J."/>
            <person name="Grencis R.K."/>
            <person name="Berriman M."/>
        </authorList>
    </citation>
    <scope>NUCLEOTIDE SEQUENCE [LARGE SCALE GENOMIC DNA]</scope>
    <source>
        <strain evidence="3">Edinburgh</strain>
    </source>
</reference>
<reference evidence="4 5" key="3">
    <citation type="submission" date="2019-12" db="UniProtKB">
        <authorList>
            <consortium name="WormBaseParasite"/>
        </authorList>
    </citation>
    <scope>IDENTIFICATION</scope>
</reference>
<keyword evidence="3" id="KW-1185">Reference proteome</keyword>
<proteinExistence type="predicted"/>
<feature type="domain" description="SH2" evidence="2">
    <location>
        <begin position="106"/>
        <end position="181"/>
    </location>
</feature>
<dbReference type="WBParaSite" id="TMUE_2000009702.1">
    <property type="protein sequence ID" value="TMUE_2000009702.1"/>
    <property type="gene ID" value="WBGene00290616"/>
</dbReference>
<dbReference type="AlphaFoldDB" id="A0A5S6QS32"/>
<feature type="domain" description="SH2" evidence="2">
    <location>
        <begin position="274"/>
        <end position="380"/>
    </location>
</feature>
<dbReference type="PROSITE" id="PS50001">
    <property type="entry name" value="SH2"/>
    <property type="match status" value="2"/>
</dbReference>
<organism evidence="3 5">
    <name type="scientific">Trichuris muris</name>
    <name type="common">Mouse whipworm</name>
    <dbReference type="NCBI Taxonomy" id="70415"/>
    <lineage>
        <taxon>Eukaryota</taxon>
        <taxon>Metazoa</taxon>
        <taxon>Ecdysozoa</taxon>
        <taxon>Nematoda</taxon>
        <taxon>Enoplea</taxon>
        <taxon>Dorylaimia</taxon>
        <taxon>Trichinellida</taxon>
        <taxon>Trichuridae</taxon>
        <taxon>Trichuris</taxon>
    </lineage>
</organism>
<sequence length="509" mass="58470">MSEGDFLIFLDDRNRCKPTVVVRDCNNEAQFVPIEQRPKGCFCFQDEDKRDAFVTVETLVAFYMRYGVVIKTHTGTEVRLCSPIRSCSYQKEIMAEQAMNFQQLSYYHDDMEMARCGEMLVRSGDYLIWSTDENDREGSLTLSVRWENRIQHCPIRKDANLGRYILPKERPCRPTESVAKVDYFIKSLVRGKIILNGVQLIRSIPDSQRMKCDHVVSHTSNDSYASVTSVTTLKEVDSGTVPVGELVKGMTKASPCECVLLGLMVPRPFHLLPYFFGECHPSKANKHLQEHGDFLLFVDSTTGRPTVGVKISNETSVAWWHVQIQVTAAGYFWLQKSDIRMLFTNVEELINYYHFHKEPLLGEFSQTAESQIIVLLVNPVVRDTEQNEHALEACKLDADLSYNFGKWRMEDLAELLRRDGDYILCQDDDVDGDAMTVCVRWQDVIKHIHLDYYKYNNFYKIPAVHPGAPTEFAKSTDEFLKMLVRNQIPLHGVILKRAVRRSPKGGYEC</sequence>
<dbReference type="SMART" id="SM00252">
    <property type="entry name" value="SH2"/>
    <property type="match status" value="2"/>
</dbReference>
<dbReference type="Pfam" id="PF23638">
    <property type="entry name" value="DUF7145"/>
    <property type="match status" value="2"/>
</dbReference>
<name>A0A5S6QS32_TRIMR</name>